<dbReference type="GO" id="GO:0003700">
    <property type="term" value="F:DNA-binding transcription factor activity"/>
    <property type="evidence" value="ECO:0007669"/>
    <property type="project" value="InterPro"/>
</dbReference>
<dbReference type="SMART" id="SM00418">
    <property type="entry name" value="HTH_ARSR"/>
    <property type="match status" value="1"/>
</dbReference>
<dbReference type="STRING" id="1121291.SAMN02745134_00498"/>
<dbReference type="AlphaFoldDB" id="A0A1W1X2E9"/>
<feature type="domain" description="HTH arsR-type" evidence="1">
    <location>
        <begin position="11"/>
        <end position="99"/>
    </location>
</feature>
<dbReference type="EMBL" id="FWXH01000002">
    <property type="protein sequence ID" value="SMC18094.1"/>
    <property type="molecule type" value="Genomic_DNA"/>
</dbReference>
<dbReference type="SUPFAM" id="SSF46785">
    <property type="entry name" value="Winged helix' DNA-binding domain"/>
    <property type="match status" value="1"/>
</dbReference>
<proteinExistence type="predicted"/>
<gene>
    <name evidence="2" type="ORF">SAMN02745134_00498</name>
</gene>
<dbReference type="InterPro" id="IPR011991">
    <property type="entry name" value="ArsR-like_HTH"/>
</dbReference>
<dbReference type="InterPro" id="IPR036390">
    <property type="entry name" value="WH_DNA-bd_sf"/>
</dbReference>
<dbReference type="InterPro" id="IPR001845">
    <property type="entry name" value="HTH_ArsR_DNA-bd_dom"/>
</dbReference>
<dbReference type="Proteomes" id="UP000192468">
    <property type="component" value="Unassembled WGS sequence"/>
</dbReference>
<organism evidence="2 3">
    <name type="scientific">Clostridium acidisoli DSM 12555</name>
    <dbReference type="NCBI Taxonomy" id="1121291"/>
    <lineage>
        <taxon>Bacteria</taxon>
        <taxon>Bacillati</taxon>
        <taxon>Bacillota</taxon>
        <taxon>Clostridia</taxon>
        <taxon>Eubacteriales</taxon>
        <taxon>Clostridiaceae</taxon>
        <taxon>Clostridium</taxon>
    </lineage>
</organism>
<evidence type="ECO:0000313" key="3">
    <source>
        <dbReference type="Proteomes" id="UP000192468"/>
    </source>
</evidence>
<protein>
    <submittedName>
        <fullName evidence="2">Helix-turn-helix domain-containing protein</fullName>
    </submittedName>
</protein>
<dbReference type="Gene3D" id="1.10.10.10">
    <property type="entry name" value="Winged helix-like DNA-binding domain superfamily/Winged helix DNA-binding domain"/>
    <property type="match status" value="1"/>
</dbReference>
<keyword evidence="3" id="KW-1185">Reference proteome</keyword>
<name>A0A1W1X2E9_9CLOT</name>
<dbReference type="InterPro" id="IPR036388">
    <property type="entry name" value="WH-like_DNA-bd_sf"/>
</dbReference>
<evidence type="ECO:0000259" key="1">
    <source>
        <dbReference type="SMART" id="SM00418"/>
    </source>
</evidence>
<accession>A0A1W1X2E9</accession>
<dbReference type="CDD" id="cd00090">
    <property type="entry name" value="HTH_ARSR"/>
    <property type="match status" value="1"/>
</dbReference>
<evidence type="ECO:0000313" key="2">
    <source>
        <dbReference type="EMBL" id="SMC18094.1"/>
    </source>
</evidence>
<dbReference type="RefSeq" id="WP_084113684.1">
    <property type="nucleotide sequence ID" value="NZ_FWXH01000002.1"/>
</dbReference>
<reference evidence="2 3" key="1">
    <citation type="submission" date="2017-04" db="EMBL/GenBank/DDBJ databases">
        <authorList>
            <person name="Afonso C.L."/>
            <person name="Miller P.J."/>
            <person name="Scott M.A."/>
            <person name="Spackman E."/>
            <person name="Goraichik I."/>
            <person name="Dimitrov K.M."/>
            <person name="Suarez D.L."/>
            <person name="Swayne D.E."/>
        </authorList>
    </citation>
    <scope>NUCLEOTIDE SEQUENCE [LARGE SCALE GENOMIC DNA]</scope>
    <source>
        <strain evidence="2 3">DSM 12555</strain>
    </source>
</reference>
<sequence length="186" mass="22106">MNEEKILSTVEEVKAYNDPYRMKILYTFYELRKPATVKEISDIMGEVPAKVHYHIKKMEKAELVKLVYRKEINGIIAKYYEPIARSYRIQNKYLDQASKDVMVNEIGKAMTEIFDNEKNRFIQGIMEEKNGKDNGYLQRGNIYLNEDEVEDLYKLVYNFLENKKNSQVGKEKYRAFVTLVKDFEKK</sequence>
<dbReference type="Pfam" id="PF12840">
    <property type="entry name" value="HTH_20"/>
    <property type="match status" value="1"/>
</dbReference>